<dbReference type="SUPFAM" id="SSF55031">
    <property type="entry name" value="Bacterial exopeptidase dimerisation domain"/>
    <property type="match status" value="1"/>
</dbReference>
<evidence type="ECO:0000313" key="5">
    <source>
        <dbReference type="Proteomes" id="UP000003162"/>
    </source>
</evidence>
<dbReference type="SUPFAM" id="SSF53187">
    <property type="entry name" value="Zn-dependent exopeptidases"/>
    <property type="match status" value="1"/>
</dbReference>
<accession>A8SL14</accession>
<reference evidence="4 5" key="2">
    <citation type="submission" date="2007-09" db="EMBL/GenBank/DDBJ databases">
        <authorList>
            <person name="Fulton L."/>
            <person name="Clifton S."/>
            <person name="Fulton B."/>
            <person name="Xu J."/>
            <person name="Minx P."/>
            <person name="Pepin K.H."/>
            <person name="Johnson M."/>
            <person name="Thiruvilangam P."/>
            <person name="Bhonagiri V."/>
            <person name="Nash W.E."/>
            <person name="Mardis E.R."/>
            <person name="Wilson R.K."/>
        </authorList>
    </citation>
    <scope>NUCLEOTIDE SEQUENCE [LARGE SCALE GENOMIC DNA]</scope>
    <source>
        <strain evidence="4 5">ATCC 33270</strain>
    </source>
</reference>
<keyword evidence="2" id="KW-0464">Manganese</keyword>
<evidence type="ECO:0000256" key="2">
    <source>
        <dbReference type="PIRSR" id="PIRSR005962-1"/>
    </source>
</evidence>
<sequence length="397" mass="43989">MKEVFMDILKLVKEKEEKVIKIRRDLHQIPELELELPKTMEYISKVLDEIGVNYKKLLNGNAIVVQIDGEQKGKCIAIRADSDALPVVEETGLSFASTNGNMHACGHDGHTAMALGACMILNENRDKLKGTVKIFFQPGEETPGGALPMIEEGCMENPKVDAVIGLHEGCLIPIEYGKIGVKSGAIMASADIFEIYVKGKSSHAATPHLSVDPIVVSSEIVLGLQKIISREINPISNAVLTIGIIRGGTAHNVIPESVYIKGTVRTLDEKVREFIAKRIEEIADGIAKAYNCKAETIYHFMYPVVMNDEKFTEFFIENTKEILGEDSVEIIKNPSMGGEDVAYFLQRAKGTYFMLSNPKIYDGDKIYPHHHSKFDVEESLFYKGMCAVLGTVFKYLS</sequence>
<dbReference type="GO" id="GO:0050118">
    <property type="term" value="F:N-acetyldiaminopimelate deacetylase activity"/>
    <property type="evidence" value="ECO:0007669"/>
    <property type="project" value="UniProtKB-ARBA"/>
</dbReference>
<dbReference type="CDD" id="cd03886">
    <property type="entry name" value="M20_Acy1"/>
    <property type="match status" value="1"/>
</dbReference>
<proteinExistence type="predicted"/>
<evidence type="ECO:0000313" key="4">
    <source>
        <dbReference type="EMBL" id="EDP24258.1"/>
    </source>
</evidence>
<comment type="caution">
    <text evidence="4">The sequence shown here is derived from an EMBL/GenBank/DDBJ whole genome shotgun (WGS) entry which is preliminary data.</text>
</comment>
<protein>
    <submittedName>
        <fullName evidence="4">Amidohydrolase</fullName>
    </submittedName>
</protein>
<feature type="binding site" evidence="2">
    <location>
        <position position="141"/>
    </location>
    <ligand>
        <name>Mn(2+)</name>
        <dbReference type="ChEBI" id="CHEBI:29035"/>
        <label>2</label>
    </ligand>
</feature>
<dbReference type="PANTHER" id="PTHR11014:SF63">
    <property type="entry name" value="METALLOPEPTIDASE, PUTATIVE (AFU_ORTHOLOGUE AFUA_6G09600)-RELATED"/>
    <property type="match status" value="1"/>
</dbReference>
<name>A8SL14_9FIRM</name>
<evidence type="ECO:0000256" key="1">
    <source>
        <dbReference type="ARBA" id="ARBA00022801"/>
    </source>
</evidence>
<dbReference type="GO" id="GO:0046872">
    <property type="term" value="F:metal ion binding"/>
    <property type="evidence" value="ECO:0007669"/>
    <property type="project" value="UniProtKB-KW"/>
</dbReference>
<dbReference type="PIRSF" id="PIRSF005962">
    <property type="entry name" value="Pept_M20D_amidohydro"/>
    <property type="match status" value="1"/>
</dbReference>
<feature type="binding site" evidence="2">
    <location>
        <position position="107"/>
    </location>
    <ligand>
        <name>Mn(2+)</name>
        <dbReference type="ChEBI" id="CHEBI:29035"/>
        <label>2</label>
    </ligand>
</feature>
<dbReference type="InterPro" id="IPR017439">
    <property type="entry name" value="Amidohydrolase"/>
</dbReference>
<dbReference type="eggNOG" id="COG1473">
    <property type="taxonomic scope" value="Bacteria"/>
</dbReference>
<feature type="domain" description="Peptidase M20 dimerisation" evidence="3">
    <location>
        <begin position="193"/>
        <end position="290"/>
    </location>
</feature>
<keyword evidence="2" id="KW-0479">Metal-binding</keyword>
<dbReference type="AlphaFoldDB" id="A8SL14"/>
<feature type="binding site" evidence="2">
    <location>
        <position position="370"/>
    </location>
    <ligand>
        <name>Mn(2+)</name>
        <dbReference type="ChEBI" id="CHEBI:29035"/>
        <label>2</label>
    </ligand>
</feature>
<dbReference type="HOGENOM" id="CLU_023257_0_1_9"/>
<dbReference type="InterPro" id="IPR002933">
    <property type="entry name" value="Peptidase_M20"/>
</dbReference>
<feature type="binding site" evidence="2">
    <location>
        <position position="167"/>
    </location>
    <ligand>
        <name>Mn(2+)</name>
        <dbReference type="ChEBI" id="CHEBI:29035"/>
        <label>2</label>
    </ligand>
</feature>
<dbReference type="InterPro" id="IPR036264">
    <property type="entry name" value="Bact_exopeptidase_dim_dom"/>
</dbReference>
<dbReference type="EMBL" id="ABEE02000016">
    <property type="protein sequence ID" value="EDP24258.1"/>
    <property type="molecule type" value="Genomic_DNA"/>
</dbReference>
<dbReference type="Gene3D" id="3.40.630.10">
    <property type="entry name" value="Zn peptidases"/>
    <property type="match status" value="1"/>
</dbReference>
<reference evidence="4 5" key="1">
    <citation type="submission" date="2007-09" db="EMBL/GenBank/DDBJ databases">
        <title>Draft genome sequence of Peptostreptococcus micros (ATCC 33270).</title>
        <authorList>
            <person name="Sudarsanam P."/>
            <person name="Ley R."/>
            <person name="Guruge J."/>
            <person name="Turnbaugh P.J."/>
            <person name="Mahowald M."/>
            <person name="Liep D."/>
            <person name="Gordon J."/>
        </authorList>
    </citation>
    <scope>NUCLEOTIDE SEQUENCE [LARGE SCALE GENOMIC DNA]</scope>
    <source>
        <strain evidence="4 5">ATCC 33270</strain>
    </source>
</reference>
<dbReference type="Pfam" id="PF01546">
    <property type="entry name" value="Peptidase_M20"/>
    <property type="match status" value="1"/>
</dbReference>
<dbReference type="FunFam" id="3.30.70.360:FF:000001">
    <property type="entry name" value="N-acetyldiaminopimelate deacetylase"/>
    <property type="match status" value="1"/>
</dbReference>
<dbReference type="InterPro" id="IPR011650">
    <property type="entry name" value="Peptidase_M20_dimer"/>
</dbReference>
<gene>
    <name evidence="4" type="ORF">PEPMIC_00840</name>
</gene>
<dbReference type="Gene3D" id="3.30.70.360">
    <property type="match status" value="1"/>
</dbReference>
<keyword evidence="1 4" id="KW-0378">Hydrolase</keyword>
<evidence type="ECO:0000259" key="3">
    <source>
        <dbReference type="Pfam" id="PF07687"/>
    </source>
</evidence>
<dbReference type="NCBIfam" id="TIGR01891">
    <property type="entry name" value="amidohydrolases"/>
    <property type="match status" value="1"/>
</dbReference>
<dbReference type="PANTHER" id="PTHR11014">
    <property type="entry name" value="PEPTIDASE M20 FAMILY MEMBER"/>
    <property type="match status" value="1"/>
</dbReference>
<dbReference type="GO" id="GO:0019877">
    <property type="term" value="P:diaminopimelate biosynthetic process"/>
    <property type="evidence" value="ECO:0007669"/>
    <property type="project" value="UniProtKB-ARBA"/>
</dbReference>
<dbReference type="Pfam" id="PF07687">
    <property type="entry name" value="M20_dimer"/>
    <property type="match status" value="1"/>
</dbReference>
<dbReference type="Proteomes" id="UP000003162">
    <property type="component" value="Unassembled WGS sequence"/>
</dbReference>
<comment type="cofactor">
    <cofactor evidence="2">
        <name>Mn(2+)</name>
        <dbReference type="ChEBI" id="CHEBI:29035"/>
    </cofactor>
    <text evidence="2">The Mn(2+) ion enhances activity.</text>
</comment>
<organism evidence="4 5">
    <name type="scientific">Parvimonas micra ATCC 33270</name>
    <dbReference type="NCBI Taxonomy" id="411465"/>
    <lineage>
        <taxon>Bacteria</taxon>
        <taxon>Bacillati</taxon>
        <taxon>Bacillota</taxon>
        <taxon>Tissierellia</taxon>
        <taxon>Tissierellales</taxon>
        <taxon>Peptoniphilaceae</taxon>
        <taxon>Parvimonas</taxon>
    </lineage>
</organism>
<feature type="binding site" evidence="2">
    <location>
        <position position="105"/>
    </location>
    <ligand>
        <name>Mn(2+)</name>
        <dbReference type="ChEBI" id="CHEBI:29035"/>
        <label>2</label>
    </ligand>
</feature>